<feature type="region of interest" description="Disordered" evidence="1">
    <location>
        <begin position="1"/>
        <end position="50"/>
    </location>
</feature>
<evidence type="ECO:0000256" key="1">
    <source>
        <dbReference type="SAM" id="MobiDB-lite"/>
    </source>
</evidence>
<keyword evidence="3" id="KW-1185">Reference proteome</keyword>
<reference evidence="2 3" key="1">
    <citation type="submission" date="2024-05" db="EMBL/GenBank/DDBJ databases">
        <title>Genome sequencing and assembly of Indian major carp, Cirrhinus mrigala (Hamilton, 1822).</title>
        <authorList>
            <person name="Mohindra V."/>
            <person name="Chowdhury L.M."/>
            <person name="Lal K."/>
            <person name="Jena J.K."/>
        </authorList>
    </citation>
    <scope>NUCLEOTIDE SEQUENCE [LARGE SCALE GENOMIC DNA]</scope>
    <source>
        <strain evidence="2">CM1030</strain>
        <tissue evidence="2">Blood</tissue>
    </source>
</reference>
<proteinExistence type="predicted"/>
<name>A0ABD0QAJ8_CIRMR</name>
<dbReference type="EMBL" id="JAMKFB020000010">
    <property type="protein sequence ID" value="KAL0183212.1"/>
    <property type="molecule type" value="Genomic_DNA"/>
</dbReference>
<comment type="caution">
    <text evidence="2">The sequence shown here is derived from an EMBL/GenBank/DDBJ whole genome shotgun (WGS) entry which is preliminary data.</text>
</comment>
<organism evidence="2 3">
    <name type="scientific">Cirrhinus mrigala</name>
    <name type="common">Mrigala</name>
    <dbReference type="NCBI Taxonomy" id="683832"/>
    <lineage>
        <taxon>Eukaryota</taxon>
        <taxon>Metazoa</taxon>
        <taxon>Chordata</taxon>
        <taxon>Craniata</taxon>
        <taxon>Vertebrata</taxon>
        <taxon>Euteleostomi</taxon>
        <taxon>Actinopterygii</taxon>
        <taxon>Neopterygii</taxon>
        <taxon>Teleostei</taxon>
        <taxon>Ostariophysi</taxon>
        <taxon>Cypriniformes</taxon>
        <taxon>Cyprinidae</taxon>
        <taxon>Labeoninae</taxon>
        <taxon>Labeonini</taxon>
        <taxon>Cirrhinus</taxon>
    </lineage>
</organism>
<dbReference type="Proteomes" id="UP001529510">
    <property type="component" value="Unassembled WGS sequence"/>
</dbReference>
<protein>
    <submittedName>
        <fullName evidence="2">Uncharacterized protein</fullName>
    </submittedName>
</protein>
<sequence length="50" mass="5588">RSHPDIYRRRFPTAESEAATQTSADVPHTEETLPALPEELELSGLSQHSE</sequence>
<gene>
    <name evidence="2" type="ORF">M9458_022587</name>
</gene>
<accession>A0ABD0QAJ8</accession>
<feature type="compositionally biased region" description="Low complexity" evidence="1">
    <location>
        <begin position="13"/>
        <end position="24"/>
    </location>
</feature>
<feature type="compositionally biased region" description="Low complexity" evidence="1">
    <location>
        <begin position="32"/>
        <end position="50"/>
    </location>
</feature>
<feature type="non-terminal residue" evidence="2">
    <location>
        <position position="1"/>
    </location>
</feature>
<dbReference type="AlphaFoldDB" id="A0ABD0QAJ8"/>
<evidence type="ECO:0000313" key="2">
    <source>
        <dbReference type="EMBL" id="KAL0183212.1"/>
    </source>
</evidence>
<evidence type="ECO:0000313" key="3">
    <source>
        <dbReference type="Proteomes" id="UP001529510"/>
    </source>
</evidence>